<name>A2F6J0_TRIV3</name>
<dbReference type="VEuPathDB" id="TrichDB:TVAG_413060"/>
<reference evidence="1" key="2">
    <citation type="journal article" date="2007" name="Science">
        <title>Draft genome sequence of the sexually transmitted pathogen Trichomonas vaginalis.</title>
        <authorList>
            <person name="Carlton J.M."/>
            <person name="Hirt R.P."/>
            <person name="Silva J.C."/>
            <person name="Delcher A.L."/>
            <person name="Schatz M."/>
            <person name="Zhao Q."/>
            <person name="Wortman J.R."/>
            <person name="Bidwell S.L."/>
            <person name="Alsmark U.C.M."/>
            <person name="Besteiro S."/>
            <person name="Sicheritz-Ponten T."/>
            <person name="Noel C.J."/>
            <person name="Dacks J.B."/>
            <person name="Foster P.G."/>
            <person name="Simillion C."/>
            <person name="Van de Peer Y."/>
            <person name="Miranda-Saavedra D."/>
            <person name="Barton G.J."/>
            <person name="Westrop G.D."/>
            <person name="Mueller S."/>
            <person name="Dessi D."/>
            <person name="Fiori P.L."/>
            <person name="Ren Q."/>
            <person name="Paulsen I."/>
            <person name="Zhang H."/>
            <person name="Bastida-Corcuera F.D."/>
            <person name="Simoes-Barbosa A."/>
            <person name="Brown M.T."/>
            <person name="Hayes R.D."/>
            <person name="Mukherjee M."/>
            <person name="Okumura C.Y."/>
            <person name="Schneider R."/>
            <person name="Smith A.J."/>
            <person name="Vanacova S."/>
            <person name="Villalvazo M."/>
            <person name="Haas B.J."/>
            <person name="Pertea M."/>
            <person name="Feldblyum T.V."/>
            <person name="Utterback T.R."/>
            <person name="Shu C.L."/>
            <person name="Osoegawa K."/>
            <person name="de Jong P.J."/>
            <person name="Hrdy I."/>
            <person name="Horvathova L."/>
            <person name="Zubacova Z."/>
            <person name="Dolezal P."/>
            <person name="Malik S.B."/>
            <person name="Logsdon J.M. Jr."/>
            <person name="Henze K."/>
            <person name="Gupta A."/>
            <person name="Wang C.C."/>
            <person name="Dunne R.L."/>
            <person name="Upcroft J.A."/>
            <person name="Upcroft P."/>
            <person name="White O."/>
            <person name="Salzberg S.L."/>
            <person name="Tang P."/>
            <person name="Chiu C.-H."/>
            <person name="Lee Y.-S."/>
            <person name="Embley T.M."/>
            <person name="Coombs G.H."/>
            <person name="Mottram J.C."/>
            <person name="Tachezy J."/>
            <person name="Fraser-Liggett C.M."/>
            <person name="Johnson P.J."/>
        </authorList>
    </citation>
    <scope>NUCLEOTIDE SEQUENCE [LARGE SCALE GENOMIC DNA]</scope>
    <source>
        <strain evidence="1">G3</strain>
    </source>
</reference>
<keyword evidence="2" id="KW-1185">Reference proteome</keyword>
<dbReference type="KEGG" id="tva:4757296"/>
<protein>
    <submittedName>
        <fullName evidence="1">Uncharacterized protein</fullName>
    </submittedName>
</protein>
<evidence type="ECO:0000313" key="1">
    <source>
        <dbReference type="EMBL" id="EAX99488.1"/>
    </source>
</evidence>
<sequence length="499" mass="57937">MLLLFLVHEIKSYDLQNIADCYQNDFISTNNSDYYFLEIPAGEIFCSNQSFVIAANTSIQADYFLDNGEENPTIKHLDDPFAIIQSENGHNIISKISAKDPSETFLIQIIKITRSNINERELFYSVFSTNLFFCQKFIPLRLTDSNSTLLLRRWMEIKAFNGYEIKPKMGNFSSETAILTTTLSCNDTTKRRSIYFAYYSENHTLAPILFKKDKFYLMPSESGVYSRAEVESFTEMNPPFHNEYKFDQYDLTDEFLPCLNNIWSPEFAHHDIGLKYTDSKVFTIQPGKAQCLYGNFVFGSKEDFTATVVYNDTKHYELNNRPKVPRTVHETYENPFSITTQIHDQRQSQLIKLQCKSQTESCKIQVVSVMPPIQNRLLNAPMKIESTFTTNTSYFAEKEIIIEDTRIEIFSITVHNKNKFGIKISCDDKRIQNYLTTSNSFVKNFTSNESIYNTVTIYPYFDLHRFLNQEENISTFKVKTNVKVEIIPSEENSTGEKKL</sequence>
<dbReference type="EMBL" id="DS113636">
    <property type="protein sequence ID" value="EAX99488.1"/>
    <property type="molecule type" value="Genomic_DNA"/>
</dbReference>
<organism evidence="1 2">
    <name type="scientific">Trichomonas vaginalis (strain ATCC PRA-98 / G3)</name>
    <dbReference type="NCBI Taxonomy" id="412133"/>
    <lineage>
        <taxon>Eukaryota</taxon>
        <taxon>Metamonada</taxon>
        <taxon>Parabasalia</taxon>
        <taxon>Trichomonadida</taxon>
        <taxon>Trichomonadidae</taxon>
        <taxon>Trichomonas</taxon>
    </lineage>
</organism>
<dbReference type="VEuPathDB" id="TrichDB:TVAGG3_0002100"/>
<dbReference type="AlphaFoldDB" id="A2F6J0"/>
<gene>
    <name evidence="1" type="ORF">TVAG_413060</name>
</gene>
<proteinExistence type="predicted"/>
<accession>A2F6J0</accession>
<reference evidence="1" key="1">
    <citation type="submission" date="2006-10" db="EMBL/GenBank/DDBJ databases">
        <authorList>
            <person name="Amadeo P."/>
            <person name="Zhao Q."/>
            <person name="Wortman J."/>
            <person name="Fraser-Liggett C."/>
            <person name="Carlton J."/>
        </authorList>
    </citation>
    <scope>NUCLEOTIDE SEQUENCE</scope>
    <source>
        <strain evidence="1">G3</strain>
    </source>
</reference>
<dbReference type="InParanoid" id="A2F6J0"/>
<dbReference type="RefSeq" id="XP_001312418.1">
    <property type="nucleotide sequence ID" value="XM_001312417.1"/>
</dbReference>
<evidence type="ECO:0000313" key="2">
    <source>
        <dbReference type="Proteomes" id="UP000001542"/>
    </source>
</evidence>
<dbReference type="Proteomes" id="UP000001542">
    <property type="component" value="Unassembled WGS sequence"/>
</dbReference>